<keyword evidence="6" id="KW-1185">Reference proteome</keyword>
<dbReference type="RefSeq" id="WP_138235006.1">
    <property type="nucleotide sequence ID" value="NZ_CP185860.1"/>
</dbReference>
<dbReference type="InterPro" id="IPR022653">
    <property type="entry name" value="De-COase2_pyr-phos_BS"/>
</dbReference>
<evidence type="ECO:0000313" key="6">
    <source>
        <dbReference type="Proteomes" id="UP000306791"/>
    </source>
</evidence>
<evidence type="ECO:0000256" key="1">
    <source>
        <dbReference type="ARBA" id="ARBA00001933"/>
    </source>
</evidence>
<gene>
    <name evidence="5" type="ORF">FDY93_06825</name>
</gene>
<feature type="domain" description="Orn/DAP/Arg decarboxylase 2 N-terminal" evidence="4">
    <location>
        <begin position="81"/>
        <end position="273"/>
    </location>
</feature>
<dbReference type="InterPro" id="IPR022644">
    <property type="entry name" value="De-COase2_N"/>
</dbReference>
<dbReference type="InterPro" id="IPR029066">
    <property type="entry name" value="PLP-binding_barrel"/>
</dbReference>
<dbReference type="Pfam" id="PF02784">
    <property type="entry name" value="Orn_Arg_deC_N"/>
    <property type="match status" value="1"/>
</dbReference>
<dbReference type="InterPro" id="IPR009006">
    <property type="entry name" value="Ala_racemase/Decarboxylase_C"/>
</dbReference>
<feature type="region of interest" description="Disordered" evidence="3">
    <location>
        <begin position="7"/>
        <end position="28"/>
    </location>
</feature>
<dbReference type="Gene3D" id="3.20.20.10">
    <property type="entry name" value="Alanine racemase"/>
    <property type="match status" value="1"/>
</dbReference>
<reference evidence="5 6" key="1">
    <citation type="submission" date="2019-05" db="EMBL/GenBank/DDBJ databases">
        <title>Microbulbifer harenosus sp. nov., an alginate-degrading bacterium isolated from coastal sand.</title>
        <authorList>
            <person name="Huang H."/>
            <person name="Mo K."/>
            <person name="Bao S."/>
        </authorList>
    </citation>
    <scope>NUCLEOTIDE SEQUENCE [LARGE SCALE GENOMIC DNA]</scope>
    <source>
        <strain evidence="5 6">HB161719</strain>
    </source>
</reference>
<dbReference type="PRINTS" id="PR01179">
    <property type="entry name" value="ODADCRBXLASE"/>
</dbReference>
<dbReference type="PANTHER" id="PTHR43727:SF2">
    <property type="entry name" value="GROUP IV DECARBOXYLASE"/>
    <property type="match status" value="1"/>
</dbReference>
<name>A0ABY2UKY7_9GAMM</name>
<comment type="caution">
    <text evidence="5">The sequence shown here is derived from an EMBL/GenBank/DDBJ whole genome shotgun (WGS) entry which is preliminary data.</text>
</comment>
<proteinExistence type="predicted"/>
<dbReference type="SUPFAM" id="SSF51419">
    <property type="entry name" value="PLP-binding barrel"/>
    <property type="match status" value="1"/>
</dbReference>
<evidence type="ECO:0000256" key="3">
    <source>
        <dbReference type="SAM" id="MobiDB-lite"/>
    </source>
</evidence>
<dbReference type="InterPro" id="IPR000183">
    <property type="entry name" value="Orn/DAP/Arg_de-COase"/>
</dbReference>
<dbReference type="EMBL" id="VANI01000007">
    <property type="protein sequence ID" value="TLM78133.1"/>
    <property type="molecule type" value="Genomic_DNA"/>
</dbReference>
<dbReference type="PANTHER" id="PTHR43727">
    <property type="entry name" value="DIAMINOPIMELATE DECARBOXYLASE"/>
    <property type="match status" value="1"/>
</dbReference>
<evidence type="ECO:0000256" key="2">
    <source>
        <dbReference type="ARBA" id="ARBA00022898"/>
    </source>
</evidence>
<comment type="cofactor">
    <cofactor evidence="1">
        <name>pyridoxal 5'-phosphate</name>
        <dbReference type="ChEBI" id="CHEBI:597326"/>
    </cofactor>
</comment>
<dbReference type="Proteomes" id="UP000306791">
    <property type="component" value="Unassembled WGS sequence"/>
</dbReference>
<evidence type="ECO:0000259" key="4">
    <source>
        <dbReference type="Pfam" id="PF02784"/>
    </source>
</evidence>
<organism evidence="5 6">
    <name type="scientific">Microbulbifer harenosus</name>
    <dbReference type="NCBI Taxonomy" id="2576840"/>
    <lineage>
        <taxon>Bacteria</taxon>
        <taxon>Pseudomonadati</taxon>
        <taxon>Pseudomonadota</taxon>
        <taxon>Gammaproteobacteria</taxon>
        <taxon>Cellvibrionales</taxon>
        <taxon>Microbulbiferaceae</taxon>
        <taxon>Microbulbifer</taxon>
    </lineage>
</organism>
<dbReference type="Gene3D" id="2.40.37.10">
    <property type="entry name" value="Lyase, Ornithine Decarboxylase, Chain A, domain 1"/>
    <property type="match status" value="1"/>
</dbReference>
<accession>A0ABY2UKY7</accession>
<dbReference type="PROSITE" id="PS00878">
    <property type="entry name" value="ODR_DC_2_1"/>
    <property type="match status" value="1"/>
</dbReference>
<evidence type="ECO:0000313" key="5">
    <source>
        <dbReference type="EMBL" id="TLM78133.1"/>
    </source>
</evidence>
<sequence>MDNIEYLESAESNRHATPPSPFGAVPSRPFPLSARQHPAVAALLRKHPCFLSRLADGLGSPLHVLLPQVFAENVRCMREVFREHGLENQILYAKKANKADCFVHTAAQLGIGVDVASSGEFARTLAAGIPGDRIGVSGPEKDDALLTLSLQHRALIAIDTPGELERLAQLAYHNGTVASVLLRCRIASQSNSRFGLSPAERNAAVDLCLSHRGAVQLEGFSFHLGGYATDERARAANAMIDHCLDARSRGLTGCSQVNIGGGLPVQYVDPQQWADFLRRDARDHYHAHKVFGGFYPYGAARAGAQALHDILQYRTNTGESLSARAKRHGICFIAEPGRALLDQAGFTLFRVQAVKDRHAAEGYAILSVQGSSLSLSEQWFNSEYLPDPVLLKPGQPAPEPFVACVAGSTCLESDMLTWRKIGFPRAVLPGDQLVYINTAGYQMDSNESPFHEARLPSKVVLDYREDEQQPQWRLDGI</sequence>
<keyword evidence="2" id="KW-0663">Pyridoxal phosphate</keyword>
<protein>
    <submittedName>
        <fullName evidence="5">Amino acid decarboxylase</fullName>
    </submittedName>
</protein>
<dbReference type="SUPFAM" id="SSF50621">
    <property type="entry name" value="Alanine racemase C-terminal domain-like"/>
    <property type="match status" value="1"/>
</dbReference>